<evidence type="ECO:0000313" key="7">
    <source>
        <dbReference type="Proteomes" id="UP000030380"/>
    </source>
</evidence>
<dbReference type="PANTHER" id="PTHR36985">
    <property type="entry name" value="TRANSLOCATION AND ASSEMBLY MODULE SUBUNIT TAMB"/>
    <property type="match status" value="1"/>
</dbReference>
<dbReference type="EMBL" id="JSUM01000011">
    <property type="protein sequence ID" value="KGQ70323.1"/>
    <property type="molecule type" value="Genomic_DNA"/>
</dbReference>
<keyword evidence="7" id="KW-1185">Reference proteome</keyword>
<name>A0A0A3ALP4_9PAST</name>
<dbReference type="Pfam" id="PF04357">
    <property type="entry name" value="TamB"/>
    <property type="match status" value="1"/>
</dbReference>
<keyword evidence="4" id="KW-0472">Membrane</keyword>
<protein>
    <recommendedName>
        <fullName evidence="5">Translocation and assembly module TamB C-terminal domain-containing protein</fullName>
    </recommendedName>
</protein>
<dbReference type="GO" id="GO:0097347">
    <property type="term" value="C:TAM protein secretion complex"/>
    <property type="evidence" value="ECO:0007669"/>
    <property type="project" value="TreeGrafter"/>
</dbReference>
<dbReference type="STRING" id="505317.OA57_07165"/>
<reference evidence="6 7" key="1">
    <citation type="submission" date="2014-11" db="EMBL/GenBank/DDBJ databases">
        <title>Draft genome sequence of Chelonobacter oris 1662T, associated with respiratory disease in Hermann's Tortoises.</title>
        <authorList>
            <person name="Kudirkiene E."/>
            <person name="Hansen M.J."/>
            <person name="Bojesen A.M."/>
        </authorList>
    </citation>
    <scope>NUCLEOTIDE SEQUENCE [LARGE SCALE GENOMIC DNA]</scope>
    <source>
        <strain evidence="6 7">1662</strain>
    </source>
</reference>
<evidence type="ECO:0000259" key="5">
    <source>
        <dbReference type="Pfam" id="PF04357"/>
    </source>
</evidence>
<keyword evidence="3" id="KW-1133">Transmembrane helix</keyword>
<dbReference type="PANTHER" id="PTHR36985:SF1">
    <property type="entry name" value="TRANSLOCATION AND ASSEMBLY MODULE SUBUNIT TAMB"/>
    <property type="match status" value="1"/>
</dbReference>
<dbReference type="Proteomes" id="UP000030380">
    <property type="component" value="Unassembled WGS sequence"/>
</dbReference>
<dbReference type="InterPro" id="IPR007452">
    <property type="entry name" value="TamB_C"/>
</dbReference>
<evidence type="ECO:0000256" key="4">
    <source>
        <dbReference type="ARBA" id="ARBA00023136"/>
    </source>
</evidence>
<organism evidence="6 7">
    <name type="scientific">Chelonobacter oris</name>
    <dbReference type="NCBI Taxonomy" id="505317"/>
    <lineage>
        <taxon>Bacteria</taxon>
        <taxon>Pseudomonadati</taxon>
        <taxon>Pseudomonadota</taxon>
        <taxon>Gammaproteobacteria</taxon>
        <taxon>Pasteurellales</taxon>
        <taxon>Pasteurellaceae</taxon>
        <taxon>Chelonobacter</taxon>
    </lineage>
</organism>
<dbReference type="GO" id="GO:0009306">
    <property type="term" value="P:protein secretion"/>
    <property type="evidence" value="ECO:0007669"/>
    <property type="project" value="InterPro"/>
</dbReference>
<evidence type="ECO:0000256" key="2">
    <source>
        <dbReference type="ARBA" id="ARBA00022692"/>
    </source>
</evidence>
<evidence type="ECO:0000256" key="1">
    <source>
        <dbReference type="ARBA" id="ARBA00004167"/>
    </source>
</evidence>
<comment type="caution">
    <text evidence="6">The sequence shown here is derived from an EMBL/GenBank/DDBJ whole genome shotgun (WGS) entry which is preliminary data.</text>
</comment>
<accession>A0A0A3ALP4</accession>
<comment type="subcellular location">
    <subcellularLocation>
        <location evidence="1">Membrane</location>
        <topology evidence="1">Single-pass membrane protein</topology>
    </subcellularLocation>
</comment>
<evidence type="ECO:0000313" key="6">
    <source>
        <dbReference type="EMBL" id="KGQ70323.1"/>
    </source>
</evidence>
<dbReference type="AlphaFoldDB" id="A0A0A3ALP4"/>
<proteinExistence type="predicted"/>
<sequence length="1277" mass="138893">MLLLLAVLIGLLASGYGQRGLLKLADNLLDELQIEQISGSLSDGLHLKNVEYHSDGIGVSIAETHAQLRFSCLWQRKVCIDDLSLDKVTIGVDTALLPPSEPNPPSSGEMRRITLPLAIDINNIALQNVNAKVDNMAFNMNRFQTALSLNNDQGLTIQPIQIEQFAVETAEPASDNGGEKAQTATERALAPQTTDWEALQQQLAKPLLANVQQITLPFDLHILGLHGRDWHYREQGENGLDIAIPIVDLVADASGYDVVLQQLKINSDLIDLDAQGEITLAQDFPLDFRLSADIYPLLQAEKLILPQSAVKLNLNGALKQTATLQLVTQGAADLQLDGQLQLNQTNNPFNLHLQSPQFRYPFSAAPQSDADQANNRTNADIALHDLDLQLDGNLSQYRIALQSAVSGNAVPPSRLSFNGNGTLRDLTIQSLLIEALNGKAELNAKLAWHDGIHWQSAITLENIDTRHYLPEWAALLNGGLNSEGTVNGENWQVAISDVALDGRLNNQPLQLNGNLQSSRQRWLNAEQVKLVYGNNTVTLNGHFDENSDLQADINAPNLAGLLPNLSASLNGNINIQGSLQKPSADIDLISKNIQYQDFRLRNFSAKGRLNMDEIIAGALYLNLDSFKYADIELQQTKLIAEGNEKNHKLNLRTAGKPVSGTLNIYGGFDRAAEMWQGTFSQVRLNSPVGDWRNNHNMQVGFNAAQNEAEVSAHCWLNQQAQICFPQTFKAGNNGDIPFELKQINLAMINDFLDKNSQVSGIIDGSGKVAWFSDKPFELALALKSGQLGFKQRIDYRTFQIELQNLNIDSQIQNNNLTLKTAAEINRSGRLATDLTVSDLSAARTLSGDIRLQDFNLDLLNQLLAKGERVQGVINSRLQLGGNLQAPLLNGGFNLENLSAKMYSLPFQVSDGRINIAFNGTSSTLNGTLQTPESRLNLSGNASWRTLEQWQAQIAAQADRFKLDMPGIAQIEISPNVEANINPQLLSLTGNVDVPWARIEIEALPESAVGVSSDLVIIDSKNKAAIRQALQEQALARQAGMAVSSNITLNIGNDVRLNAYGLKANLNGTLAVRQEKTLGLYGQVNIQNGRYASFGQDLLIRRGQISFSGLASQPFLNIEAIRNPEAMENSKIVAGIKVTGIAEQPDVAVFSEPGMSQDEALSYLLTGRGLDNSGDSASSASIGAAMLGLGLSKSGKLVGGIGEAFGISDLTLDTAGIGDNSQVVVSGNITPRLQVKYGVGLFQPLAELTLRYKIMPQLFLQSVSGVNQAVDLLYQFEF</sequence>
<feature type="domain" description="Translocation and assembly module TamB C-terminal" evidence="5">
    <location>
        <begin position="933"/>
        <end position="1277"/>
    </location>
</feature>
<dbReference type="GO" id="GO:0005886">
    <property type="term" value="C:plasma membrane"/>
    <property type="evidence" value="ECO:0007669"/>
    <property type="project" value="InterPro"/>
</dbReference>
<gene>
    <name evidence="6" type="ORF">OA57_07165</name>
</gene>
<evidence type="ECO:0000256" key="3">
    <source>
        <dbReference type="ARBA" id="ARBA00022989"/>
    </source>
</evidence>
<keyword evidence="2" id="KW-0812">Transmembrane</keyword>